<organism evidence="1 2">
    <name type="scientific">Pistacia atlantica</name>
    <dbReference type="NCBI Taxonomy" id="434234"/>
    <lineage>
        <taxon>Eukaryota</taxon>
        <taxon>Viridiplantae</taxon>
        <taxon>Streptophyta</taxon>
        <taxon>Embryophyta</taxon>
        <taxon>Tracheophyta</taxon>
        <taxon>Spermatophyta</taxon>
        <taxon>Magnoliopsida</taxon>
        <taxon>eudicotyledons</taxon>
        <taxon>Gunneridae</taxon>
        <taxon>Pentapetalae</taxon>
        <taxon>rosids</taxon>
        <taxon>malvids</taxon>
        <taxon>Sapindales</taxon>
        <taxon>Anacardiaceae</taxon>
        <taxon>Pistacia</taxon>
    </lineage>
</organism>
<reference evidence="2" key="1">
    <citation type="journal article" date="2023" name="G3 (Bethesda)">
        <title>Genome assembly and association tests identify interacting loci associated with vigor, precocity, and sex in interspecific pistachio rootstocks.</title>
        <authorList>
            <person name="Palmer W."/>
            <person name="Jacygrad E."/>
            <person name="Sagayaradj S."/>
            <person name="Cavanaugh K."/>
            <person name="Han R."/>
            <person name="Bertier L."/>
            <person name="Beede B."/>
            <person name="Kafkas S."/>
            <person name="Golino D."/>
            <person name="Preece J."/>
            <person name="Michelmore R."/>
        </authorList>
    </citation>
    <scope>NUCLEOTIDE SEQUENCE [LARGE SCALE GENOMIC DNA]</scope>
</reference>
<name>A0ACC1A629_9ROSI</name>
<proteinExistence type="predicted"/>
<gene>
    <name evidence="1" type="ORF">Patl1_10990</name>
</gene>
<keyword evidence="2" id="KW-1185">Reference proteome</keyword>
<dbReference type="Proteomes" id="UP001164250">
    <property type="component" value="Chromosome 12"/>
</dbReference>
<evidence type="ECO:0000313" key="1">
    <source>
        <dbReference type="EMBL" id="KAJ0081478.1"/>
    </source>
</evidence>
<comment type="caution">
    <text evidence="1">The sequence shown here is derived from an EMBL/GenBank/DDBJ whole genome shotgun (WGS) entry which is preliminary data.</text>
</comment>
<protein>
    <submittedName>
        <fullName evidence="1">Uncharacterized protein</fullName>
    </submittedName>
</protein>
<evidence type="ECO:0000313" key="2">
    <source>
        <dbReference type="Proteomes" id="UP001164250"/>
    </source>
</evidence>
<dbReference type="EMBL" id="CM047908">
    <property type="protein sequence ID" value="KAJ0081478.1"/>
    <property type="molecule type" value="Genomic_DNA"/>
</dbReference>
<accession>A0ACC1A629</accession>
<sequence length="276" mass="30701">MKMLNFNAIVLSTSILFLFRPCHADTNAIAGTECSEADNSTSENAFQTKLNNLLNSLAAKGILQHGFHTSTEGKGSNKIYGLAQCRGDVFGPDCENCTKESIRVAENDCSQSKKVKVWFKWCFLRYSDEDFFGIWDQTSEALTNDTNFDDPSVVSRGFNLMTELAITAPKQPQLFQTSVFDAGATGKRYGMAQCTRDISRSDCGKCLDNQLMTFRTTVGNKRGWEIYGSSCSMWYHDFQFFFNISSRASEGVRISSLCSVVAVAMMVAVLKLLLIL</sequence>